<feature type="region of interest" description="Disordered" evidence="1">
    <location>
        <begin position="1"/>
        <end position="49"/>
    </location>
</feature>
<feature type="compositionally biased region" description="Basic residues" evidence="1">
    <location>
        <begin position="1"/>
        <end position="10"/>
    </location>
</feature>
<dbReference type="EMBL" id="JALPTH010000018">
    <property type="protein sequence ID" value="MCK8679458.1"/>
    <property type="molecule type" value="Genomic_DNA"/>
</dbReference>
<dbReference type="Proteomes" id="UP001522868">
    <property type="component" value="Unassembled WGS sequence"/>
</dbReference>
<organism evidence="2 3">
    <name type="scientific">Streptomyces lichenis</name>
    <dbReference type="NCBI Taxonomy" id="2306967"/>
    <lineage>
        <taxon>Bacteria</taxon>
        <taxon>Bacillati</taxon>
        <taxon>Actinomycetota</taxon>
        <taxon>Actinomycetes</taxon>
        <taxon>Kitasatosporales</taxon>
        <taxon>Streptomycetaceae</taxon>
        <taxon>Streptomyces</taxon>
    </lineage>
</organism>
<feature type="compositionally biased region" description="Polar residues" evidence="1">
    <location>
        <begin position="24"/>
        <end position="44"/>
    </location>
</feature>
<sequence>MGQQAVHHHSGSPSVPLLQHSRGPWTSASATAAELHTSTANGRNTLRPAHDPLTAWVGLTAPAALLTVLTSWEERLAAIRDECDHLSGALRQVAVHLGEVDTATGTSLKAVPVPTSAGTATR</sequence>
<keyword evidence="3" id="KW-1185">Reference proteome</keyword>
<reference evidence="2 3" key="1">
    <citation type="submission" date="2022-04" db="EMBL/GenBank/DDBJ databases">
        <title>Streptomyces sp. nov. LCR6-01 isolated from Lichen of Dirinaria sp.</title>
        <authorList>
            <person name="Kanchanasin P."/>
            <person name="Tanasupawat S."/>
            <person name="Phongsopitanun W."/>
        </authorList>
    </citation>
    <scope>NUCLEOTIDE SEQUENCE [LARGE SCALE GENOMIC DNA]</scope>
    <source>
        <strain evidence="2 3">LCR6-01</strain>
    </source>
</reference>
<protein>
    <submittedName>
        <fullName evidence="2">Uncharacterized protein</fullName>
    </submittedName>
</protein>
<gene>
    <name evidence="2" type="ORF">M1O15_19080</name>
</gene>
<evidence type="ECO:0000313" key="3">
    <source>
        <dbReference type="Proteomes" id="UP001522868"/>
    </source>
</evidence>
<comment type="caution">
    <text evidence="2">The sequence shown here is derived from an EMBL/GenBank/DDBJ whole genome shotgun (WGS) entry which is preliminary data.</text>
</comment>
<proteinExistence type="predicted"/>
<evidence type="ECO:0000313" key="2">
    <source>
        <dbReference type="EMBL" id="MCK8679458.1"/>
    </source>
</evidence>
<dbReference type="RefSeq" id="WP_248635156.1">
    <property type="nucleotide sequence ID" value="NZ_JALPTH010000018.1"/>
</dbReference>
<name>A0ABT0IDQ3_9ACTN</name>
<accession>A0ABT0IDQ3</accession>
<evidence type="ECO:0000256" key="1">
    <source>
        <dbReference type="SAM" id="MobiDB-lite"/>
    </source>
</evidence>